<keyword evidence="8" id="KW-1185">Reference proteome</keyword>
<dbReference type="EMBL" id="PKUS01000001">
    <property type="protein sequence ID" value="PLW70695.1"/>
    <property type="molecule type" value="Genomic_DNA"/>
</dbReference>
<sequence>MLNFFVLLLLCQLAGEVVVVSLGIPLPGPVVGMVLLFVGLLFHGQVPAQLDELGKGLLSNLSLLFVPAGVGVMLHAERVGAEYLPIAVSLVVSTLVTIAVTGWIMQKLAAEPEQ</sequence>
<evidence type="ECO:0000313" key="8">
    <source>
        <dbReference type="Proteomes" id="UP000235005"/>
    </source>
</evidence>
<organism evidence="7 8">
    <name type="scientific">Pseudohalioglobus lutimaris</name>
    <dbReference type="NCBI Taxonomy" id="1737061"/>
    <lineage>
        <taxon>Bacteria</taxon>
        <taxon>Pseudomonadati</taxon>
        <taxon>Pseudomonadota</taxon>
        <taxon>Gammaproteobacteria</taxon>
        <taxon>Cellvibrionales</taxon>
        <taxon>Halieaceae</taxon>
        <taxon>Pseudohalioglobus</taxon>
    </lineage>
</organism>
<evidence type="ECO:0000256" key="1">
    <source>
        <dbReference type="ARBA" id="ARBA00004651"/>
    </source>
</evidence>
<dbReference type="RefSeq" id="WP_075999556.1">
    <property type="nucleotide sequence ID" value="NZ_PKUS01000001.1"/>
</dbReference>
<accession>A0A2N5X880</accession>
<feature type="transmembrane region" description="Helical" evidence="6">
    <location>
        <begin position="25"/>
        <end position="44"/>
    </location>
</feature>
<dbReference type="GO" id="GO:0005886">
    <property type="term" value="C:plasma membrane"/>
    <property type="evidence" value="ECO:0007669"/>
    <property type="project" value="UniProtKB-SubCell"/>
</dbReference>
<dbReference type="OrthoDB" id="385012at2"/>
<dbReference type="PANTHER" id="PTHR33931">
    <property type="entry name" value="HOLIN-LIKE PROTEIN CIDA-RELATED"/>
    <property type="match status" value="1"/>
</dbReference>
<evidence type="ECO:0000256" key="3">
    <source>
        <dbReference type="ARBA" id="ARBA00022692"/>
    </source>
</evidence>
<keyword evidence="5 6" id="KW-0472">Membrane</keyword>
<evidence type="ECO:0000313" key="7">
    <source>
        <dbReference type="EMBL" id="PLW70695.1"/>
    </source>
</evidence>
<proteinExistence type="predicted"/>
<evidence type="ECO:0000256" key="5">
    <source>
        <dbReference type="ARBA" id="ARBA00023136"/>
    </source>
</evidence>
<keyword evidence="4 6" id="KW-1133">Transmembrane helix</keyword>
<keyword evidence="2" id="KW-1003">Cell membrane</keyword>
<dbReference type="PANTHER" id="PTHR33931:SF2">
    <property type="entry name" value="HOLIN-LIKE PROTEIN CIDA"/>
    <property type="match status" value="1"/>
</dbReference>
<evidence type="ECO:0000256" key="2">
    <source>
        <dbReference type="ARBA" id="ARBA00022475"/>
    </source>
</evidence>
<dbReference type="Proteomes" id="UP000235005">
    <property type="component" value="Unassembled WGS sequence"/>
</dbReference>
<evidence type="ECO:0000256" key="6">
    <source>
        <dbReference type="SAM" id="Phobius"/>
    </source>
</evidence>
<gene>
    <name evidence="7" type="ORF">C0039_00755</name>
</gene>
<dbReference type="InterPro" id="IPR005538">
    <property type="entry name" value="LrgA/CidA"/>
</dbReference>
<feature type="transmembrane region" description="Helical" evidence="6">
    <location>
        <begin position="56"/>
        <end position="74"/>
    </location>
</feature>
<dbReference type="AlphaFoldDB" id="A0A2N5X880"/>
<comment type="subcellular location">
    <subcellularLocation>
        <location evidence="1">Cell membrane</location>
        <topology evidence="1">Multi-pass membrane protein</topology>
    </subcellularLocation>
</comment>
<evidence type="ECO:0000256" key="4">
    <source>
        <dbReference type="ARBA" id="ARBA00022989"/>
    </source>
</evidence>
<protein>
    <submittedName>
        <fullName evidence="7">CidA/LrgA family protein</fullName>
    </submittedName>
</protein>
<keyword evidence="3 6" id="KW-0812">Transmembrane</keyword>
<feature type="transmembrane region" description="Helical" evidence="6">
    <location>
        <begin position="86"/>
        <end position="105"/>
    </location>
</feature>
<comment type="caution">
    <text evidence="7">The sequence shown here is derived from an EMBL/GenBank/DDBJ whole genome shotgun (WGS) entry which is preliminary data.</text>
</comment>
<reference evidence="7 8" key="1">
    <citation type="submission" date="2018-01" db="EMBL/GenBank/DDBJ databases">
        <title>The draft genome sequence of Halioglobus lutimaris HF004.</title>
        <authorList>
            <person name="Du Z.-J."/>
            <person name="Shi M.-J."/>
        </authorList>
    </citation>
    <scope>NUCLEOTIDE SEQUENCE [LARGE SCALE GENOMIC DNA]</scope>
    <source>
        <strain evidence="7 8">HF004</strain>
    </source>
</reference>
<dbReference type="Pfam" id="PF03788">
    <property type="entry name" value="LrgA"/>
    <property type="match status" value="1"/>
</dbReference>
<name>A0A2N5X880_9GAMM</name>